<gene>
    <name evidence="2" type="ORF">AVEN_272555_1</name>
</gene>
<proteinExistence type="predicted"/>
<dbReference type="EMBL" id="BGPR01000540">
    <property type="protein sequence ID" value="GBM25561.1"/>
    <property type="molecule type" value="Genomic_DNA"/>
</dbReference>
<feature type="region of interest" description="Disordered" evidence="1">
    <location>
        <begin position="1"/>
        <end position="22"/>
    </location>
</feature>
<organism evidence="2 3">
    <name type="scientific">Araneus ventricosus</name>
    <name type="common">Orbweaver spider</name>
    <name type="synonym">Epeira ventricosa</name>
    <dbReference type="NCBI Taxonomy" id="182803"/>
    <lineage>
        <taxon>Eukaryota</taxon>
        <taxon>Metazoa</taxon>
        <taxon>Ecdysozoa</taxon>
        <taxon>Arthropoda</taxon>
        <taxon>Chelicerata</taxon>
        <taxon>Arachnida</taxon>
        <taxon>Araneae</taxon>
        <taxon>Araneomorphae</taxon>
        <taxon>Entelegynae</taxon>
        <taxon>Araneoidea</taxon>
        <taxon>Araneidae</taxon>
        <taxon>Araneus</taxon>
    </lineage>
</organism>
<dbReference type="Proteomes" id="UP000499080">
    <property type="component" value="Unassembled WGS sequence"/>
</dbReference>
<protein>
    <submittedName>
        <fullName evidence="2">Uncharacterized protein</fullName>
    </submittedName>
</protein>
<evidence type="ECO:0000256" key="1">
    <source>
        <dbReference type="SAM" id="MobiDB-lite"/>
    </source>
</evidence>
<name>A0A4Y2E9H2_ARAVE</name>
<evidence type="ECO:0000313" key="2">
    <source>
        <dbReference type="EMBL" id="GBM25561.1"/>
    </source>
</evidence>
<dbReference type="AlphaFoldDB" id="A0A4Y2E9H2"/>
<keyword evidence="3" id="KW-1185">Reference proteome</keyword>
<comment type="caution">
    <text evidence="2">The sequence shown here is derived from an EMBL/GenBank/DDBJ whole genome shotgun (WGS) entry which is preliminary data.</text>
</comment>
<accession>A0A4Y2E9H2</accession>
<reference evidence="2 3" key="1">
    <citation type="journal article" date="2019" name="Sci. Rep.">
        <title>Orb-weaving spider Araneus ventricosus genome elucidates the spidroin gene catalogue.</title>
        <authorList>
            <person name="Kono N."/>
            <person name="Nakamura H."/>
            <person name="Ohtoshi R."/>
            <person name="Moran D.A.P."/>
            <person name="Shinohara A."/>
            <person name="Yoshida Y."/>
            <person name="Fujiwara M."/>
            <person name="Mori M."/>
            <person name="Tomita M."/>
            <person name="Arakawa K."/>
        </authorList>
    </citation>
    <scope>NUCLEOTIDE SEQUENCE [LARGE SCALE GENOMIC DNA]</scope>
</reference>
<sequence>MNCDEDEDDEDGNDHDTEINKPSYDEMLKSFETIRRGIQFEENTPKGFSVHCKDARRKKVVDGHKQILGLAYLVILMSRFEATRGLFWAYLVILNLGQMMRTTPELAPLLQTSAPHQRENSWPPKYDLTCNSPNIRRSFSGIVFQSWNPPAPKARP</sequence>
<evidence type="ECO:0000313" key="3">
    <source>
        <dbReference type="Proteomes" id="UP000499080"/>
    </source>
</evidence>
<feature type="compositionally biased region" description="Acidic residues" evidence="1">
    <location>
        <begin position="1"/>
        <end position="13"/>
    </location>
</feature>